<sequence length="277" mass="28373">MSRVEWGGQTTLVTGASAGIGAEFARQLTARGSDLVLVARRADRLDTLAAELTAASGVRVAVVPLDLGRPAAGQALAAEVDRRGIPVTSVVNCAGFGTHGPFAQEDADRLAEEIAVDVTALVDVSRAFIGRLQAAGTGVLVNVASMAAYAPSPNMAVYAAGKAFVLSFTEALWQESLASGLRVLALSPGATDTEFFDVLGNDAADGGRGRQAPRLVVTTALRALDRRNPPPSVAVGRLNQVVATGARLLSRRRAVLAMAALTGRAVVRTGPGSGAHA</sequence>
<dbReference type="Proteomes" id="UP000479241">
    <property type="component" value="Unassembled WGS sequence"/>
</dbReference>
<comment type="similarity">
    <text evidence="1 3">Belongs to the short-chain dehydrogenases/reductases (SDR) family.</text>
</comment>
<dbReference type="PANTHER" id="PTHR43086">
    <property type="entry name" value="VERY-LONG-CHAIN 3-OXOOACYL-COA REDUCTASE"/>
    <property type="match status" value="1"/>
</dbReference>
<dbReference type="InterPro" id="IPR036291">
    <property type="entry name" value="NAD(P)-bd_dom_sf"/>
</dbReference>
<dbReference type="AlphaFoldDB" id="A0A6L9VXJ3"/>
<dbReference type="PRINTS" id="PR00080">
    <property type="entry name" value="SDRFAMILY"/>
</dbReference>
<gene>
    <name evidence="5" type="ORF">GCU60_00100</name>
</gene>
<dbReference type="EMBL" id="JAAGWG010000001">
    <property type="protein sequence ID" value="NEK84179.1"/>
    <property type="molecule type" value="Genomic_DNA"/>
</dbReference>
<reference evidence="5 6" key="1">
    <citation type="submission" date="2019-12" db="EMBL/GenBank/DDBJ databases">
        <title>the WGS of Blastococcus saxobsidens 67B17.</title>
        <authorList>
            <person name="Jiang Z."/>
        </authorList>
    </citation>
    <scope>NUCLEOTIDE SEQUENCE [LARGE SCALE GENOMIC DNA]</scope>
    <source>
        <strain evidence="5 6">67B17</strain>
    </source>
</reference>
<dbReference type="SUPFAM" id="SSF51735">
    <property type="entry name" value="NAD(P)-binding Rossmann-fold domains"/>
    <property type="match status" value="1"/>
</dbReference>
<evidence type="ECO:0000256" key="1">
    <source>
        <dbReference type="ARBA" id="ARBA00006484"/>
    </source>
</evidence>
<dbReference type="PRINTS" id="PR00081">
    <property type="entry name" value="GDHRDH"/>
</dbReference>
<evidence type="ECO:0000313" key="6">
    <source>
        <dbReference type="Proteomes" id="UP000479241"/>
    </source>
</evidence>
<organism evidence="5 6">
    <name type="scientific">Blastococcus saxobsidens</name>
    <dbReference type="NCBI Taxonomy" id="138336"/>
    <lineage>
        <taxon>Bacteria</taxon>
        <taxon>Bacillati</taxon>
        <taxon>Actinomycetota</taxon>
        <taxon>Actinomycetes</taxon>
        <taxon>Geodermatophilales</taxon>
        <taxon>Geodermatophilaceae</taxon>
        <taxon>Blastococcus</taxon>
    </lineage>
</organism>
<dbReference type="RefSeq" id="WP_163201616.1">
    <property type="nucleotide sequence ID" value="NZ_JAAGWG010000001.1"/>
</dbReference>
<dbReference type="PANTHER" id="PTHR43086:SF3">
    <property type="entry name" value="NADP-DEPENDENT 3-HYDROXY ACID DEHYDROGENASE YDFG"/>
    <property type="match status" value="1"/>
</dbReference>
<proteinExistence type="inferred from homology"/>
<dbReference type="Pfam" id="PF00106">
    <property type="entry name" value="adh_short"/>
    <property type="match status" value="1"/>
</dbReference>
<dbReference type="InterPro" id="IPR002347">
    <property type="entry name" value="SDR_fam"/>
</dbReference>
<feature type="domain" description="Ketoreductase" evidence="4">
    <location>
        <begin position="9"/>
        <end position="189"/>
    </location>
</feature>
<evidence type="ECO:0000259" key="4">
    <source>
        <dbReference type="SMART" id="SM00822"/>
    </source>
</evidence>
<evidence type="ECO:0000256" key="2">
    <source>
        <dbReference type="ARBA" id="ARBA00023002"/>
    </source>
</evidence>
<accession>A0A6L9VXJ3</accession>
<dbReference type="InterPro" id="IPR057326">
    <property type="entry name" value="KR_dom"/>
</dbReference>
<name>A0A6L9VXJ3_9ACTN</name>
<comment type="caution">
    <text evidence="5">The sequence shown here is derived from an EMBL/GenBank/DDBJ whole genome shotgun (WGS) entry which is preliminary data.</text>
</comment>
<dbReference type="SMART" id="SM00822">
    <property type="entry name" value="PKS_KR"/>
    <property type="match status" value="1"/>
</dbReference>
<dbReference type="GO" id="GO:0016491">
    <property type="term" value="F:oxidoreductase activity"/>
    <property type="evidence" value="ECO:0007669"/>
    <property type="project" value="UniProtKB-KW"/>
</dbReference>
<dbReference type="PIRSF" id="PIRSF000126">
    <property type="entry name" value="11-beta-HSD1"/>
    <property type="match status" value="1"/>
</dbReference>
<dbReference type="Gene3D" id="3.40.50.720">
    <property type="entry name" value="NAD(P)-binding Rossmann-like Domain"/>
    <property type="match status" value="1"/>
</dbReference>
<evidence type="ECO:0000256" key="3">
    <source>
        <dbReference type="RuleBase" id="RU000363"/>
    </source>
</evidence>
<evidence type="ECO:0000313" key="5">
    <source>
        <dbReference type="EMBL" id="NEK84179.1"/>
    </source>
</evidence>
<protein>
    <submittedName>
        <fullName evidence="5">SDR family NAD(P)-dependent oxidoreductase</fullName>
    </submittedName>
</protein>
<dbReference type="CDD" id="cd05233">
    <property type="entry name" value="SDR_c"/>
    <property type="match status" value="1"/>
</dbReference>
<keyword evidence="2" id="KW-0560">Oxidoreductase</keyword>